<dbReference type="AlphaFoldDB" id="A0A2P7SM99"/>
<feature type="domain" description="(S)-ureidoglycine aminohydrolase cupin" evidence="1">
    <location>
        <begin position="39"/>
        <end position="112"/>
    </location>
</feature>
<sequence length="118" mass="13085">MIDFQTFAHLATIDLGAAEPKPTSIEGDQMEAAATLWTSPDGKLEIGVWECTPGRFTAARDQNSETCHIVSGRVSLHGPDGRTQEVRAGEVLVLPKGWRGEWTIHEKTRKLYIMHQEA</sequence>
<proteinExistence type="predicted"/>
<dbReference type="SUPFAM" id="SSF51182">
    <property type="entry name" value="RmlC-like cupins"/>
    <property type="match status" value="1"/>
</dbReference>
<evidence type="ECO:0000313" key="2">
    <source>
        <dbReference type="EMBL" id="PSJ63583.1"/>
    </source>
</evidence>
<evidence type="ECO:0000313" key="3">
    <source>
        <dbReference type="Proteomes" id="UP000240653"/>
    </source>
</evidence>
<dbReference type="OrthoDB" id="9799053at2"/>
<dbReference type="RefSeq" id="WP_106721905.1">
    <property type="nucleotide sequence ID" value="NZ_PXYL01000001.1"/>
</dbReference>
<dbReference type="EMBL" id="PXYL01000001">
    <property type="protein sequence ID" value="PSJ63583.1"/>
    <property type="molecule type" value="Genomic_DNA"/>
</dbReference>
<organism evidence="2 3">
    <name type="scientific">Pseudaminobacter soli</name>
    <name type="common">ex Li et al. 2025</name>
    <dbReference type="NCBI Taxonomy" id="1295366"/>
    <lineage>
        <taxon>Bacteria</taxon>
        <taxon>Pseudomonadati</taxon>
        <taxon>Pseudomonadota</taxon>
        <taxon>Alphaproteobacteria</taxon>
        <taxon>Hyphomicrobiales</taxon>
        <taxon>Phyllobacteriaceae</taxon>
        <taxon>Pseudaminobacter</taxon>
    </lineage>
</organism>
<dbReference type="Proteomes" id="UP000240653">
    <property type="component" value="Unassembled WGS sequence"/>
</dbReference>
<dbReference type="InterPro" id="IPR014710">
    <property type="entry name" value="RmlC-like_jellyroll"/>
</dbReference>
<protein>
    <submittedName>
        <fullName evidence="2">Cupin</fullName>
    </submittedName>
</protein>
<comment type="caution">
    <text evidence="2">The sequence shown here is derived from an EMBL/GenBank/DDBJ whole genome shotgun (WGS) entry which is preliminary data.</text>
</comment>
<name>A0A2P7SM99_9HYPH</name>
<evidence type="ECO:0000259" key="1">
    <source>
        <dbReference type="Pfam" id="PF05899"/>
    </source>
</evidence>
<dbReference type="PANTHER" id="PTHR40943:SF1">
    <property type="entry name" value="CYTOPLASMIC PROTEIN"/>
    <property type="match status" value="1"/>
</dbReference>
<dbReference type="InterPro" id="IPR008579">
    <property type="entry name" value="UGlyAH_Cupin_dom"/>
</dbReference>
<dbReference type="Gene3D" id="2.60.120.10">
    <property type="entry name" value="Jelly Rolls"/>
    <property type="match status" value="1"/>
</dbReference>
<dbReference type="InterPro" id="IPR011051">
    <property type="entry name" value="RmlC_Cupin_sf"/>
</dbReference>
<reference evidence="2 3" key="1">
    <citation type="submission" date="2018-03" db="EMBL/GenBank/DDBJ databases">
        <title>The draft genome of Mesorhizobium soli JCM 19897.</title>
        <authorList>
            <person name="Li L."/>
            <person name="Liu L."/>
            <person name="Liang L."/>
            <person name="Wang T."/>
            <person name="Zhang X."/>
        </authorList>
    </citation>
    <scope>NUCLEOTIDE SEQUENCE [LARGE SCALE GENOMIC DNA]</scope>
    <source>
        <strain evidence="2 3">JCM 19897</strain>
    </source>
</reference>
<accession>A0A2P7SM99</accession>
<keyword evidence="3" id="KW-1185">Reference proteome</keyword>
<gene>
    <name evidence="2" type="ORF">C7I85_00140</name>
</gene>
<dbReference type="PANTHER" id="PTHR40943">
    <property type="entry name" value="CYTOPLASMIC PROTEIN-RELATED"/>
    <property type="match status" value="1"/>
</dbReference>
<dbReference type="CDD" id="cd02227">
    <property type="entry name" value="cupin_TM1112-like"/>
    <property type="match status" value="1"/>
</dbReference>
<dbReference type="Pfam" id="PF05899">
    <property type="entry name" value="Cupin_3"/>
    <property type="match status" value="1"/>
</dbReference>